<dbReference type="STRING" id="1798564.A3H55_00810"/>
<dbReference type="EMBL" id="MFMZ01000050">
    <property type="protein sequence ID" value="OGG90352.1"/>
    <property type="molecule type" value="Genomic_DNA"/>
</dbReference>
<dbReference type="Gene3D" id="3.40.50.1010">
    <property type="entry name" value="5'-nuclease"/>
    <property type="match status" value="1"/>
</dbReference>
<accession>A0A1F6FWX8</accession>
<dbReference type="Pfam" id="PF01936">
    <property type="entry name" value="NYN"/>
    <property type="match status" value="1"/>
</dbReference>
<dbReference type="Proteomes" id="UP000177998">
    <property type="component" value="Unassembled WGS sequence"/>
</dbReference>
<sequence>MKKQENNFAYIDGANLHKGIKSLGWKLDYRVFRRWLEQKYNIKEVYLFIGLVPKHKDLYTFLQKCGYILVYKEVTYDGDGKVKGNCDADLVLNAMRDFYEHDLNKAVLVTSDGDYSSLVAFLKGKEAFRALLSPSKSCSFLLRKLNIPIVYLNMLKGKLAIRGQKEKAPGADESAQGSSS</sequence>
<dbReference type="PANTHER" id="PTHR35458:SF2">
    <property type="entry name" value="SLR0755 PROTEIN"/>
    <property type="match status" value="1"/>
</dbReference>
<protein>
    <recommendedName>
        <fullName evidence="1">NYN domain-containing protein</fullName>
    </recommendedName>
</protein>
<reference evidence="2 3" key="1">
    <citation type="journal article" date="2016" name="Nat. Commun.">
        <title>Thousands of microbial genomes shed light on interconnected biogeochemical processes in an aquifer system.</title>
        <authorList>
            <person name="Anantharaman K."/>
            <person name="Brown C.T."/>
            <person name="Hug L.A."/>
            <person name="Sharon I."/>
            <person name="Castelle C.J."/>
            <person name="Probst A.J."/>
            <person name="Thomas B.C."/>
            <person name="Singh A."/>
            <person name="Wilkins M.J."/>
            <person name="Karaoz U."/>
            <person name="Brodie E.L."/>
            <person name="Williams K.H."/>
            <person name="Hubbard S.S."/>
            <person name="Banfield J.F."/>
        </authorList>
    </citation>
    <scope>NUCLEOTIDE SEQUENCE [LARGE SCALE GENOMIC DNA]</scope>
</reference>
<comment type="caution">
    <text evidence="2">The sequence shown here is derived from an EMBL/GenBank/DDBJ whole genome shotgun (WGS) entry which is preliminary data.</text>
</comment>
<evidence type="ECO:0000313" key="3">
    <source>
        <dbReference type="Proteomes" id="UP000177998"/>
    </source>
</evidence>
<feature type="domain" description="NYN" evidence="1">
    <location>
        <begin position="10"/>
        <end position="128"/>
    </location>
</feature>
<dbReference type="InterPro" id="IPR021139">
    <property type="entry name" value="NYN"/>
</dbReference>
<dbReference type="GO" id="GO:0004540">
    <property type="term" value="F:RNA nuclease activity"/>
    <property type="evidence" value="ECO:0007669"/>
    <property type="project" value="InterPro"/>
</dbReference>
<evidence type="ECO:0000259" key="1">
    <source>
        <dbReference type="Pfam" id="PF01936"/>
    </source>
</evidence>
<evidence type="ECO:0000313" key="2">
    <source>
        <dbReference type="EMBL" id="OGG90352.1"/>
    </source>
</evidence>
<name>A0A1F6FWX8_9BACT</name>
<proteinExistence type="predicted"/>
<gene>
    <name evidence="2" type="ORF">A3H55_00810</name>
</gene>
<dbReference type="AlphaFoldDB" id="A0A1F6FWX8"/>
<dbReference type="InterPro" id="IPR047140">
    <property type="entry name" value="LabA"/>
</dbReference>
<dbReference type="PANTHER" id="PTHR35458">
    <property type="entry name" value="SLR0755 PROTEIN"/>
    <property type="match status" value="1"/>
</dbReference>
<organism evidence="2 3">
    <name type="scientific">Candidatus Kuenenbacteria bacterium RIFCSPLOWO2_02_FULL_42_16</name>
    <dbReference type="NCBI Taxonomy" id="1798564"/>
    <lineage>
        <taxon>Bacteria</taxon>
        <taxon>Candidatus Kueneniibacteriota</taxon>
    </lineage>
</organism>